<gene>
    <name evidence="2" type="ORF">BDV25DRAFT_138982</name>
</gene>
<dbReference type="Proteomes" id="UP000325780">
    <property type="component" value="Unassembled WGS sequence"/>
</dbReference>
<accession>A0A5N6TY94</accession>
<evidence type="ECO:0000256" key="1">
    <source>
        <dbReference type="SAM" id="MobiDB-lite"/>
    </source>
</evidence>
<protein>
    <submittedName>
        <fullName evidence="2">Uncharacterized protein</fullName>
    </submittedName>
</protein>
<reference evidence="2 3" key="1">
    <citation type="submission" date="2019-04" db="EMBL/GenBank/DDBJ databases">
        <title>Friends and foes A comparative genomics study of 23 Aspergillus species from section Flavi.</title>
        <authorList>
            <consortium name="DOE Joint Genome Institute"/>
            <person name="Kjaerbolling I."/>
            <person name="Vesth T."/>
            <person name="Frisvad J.C."/>
            <person name="Nybo J.L."/>
            <person name="Theobald S."/>
            <person name="Kildgaard S."/>
            <person name="Isbrandt T."/>
            <person name="Kuo A."/>
            <person name="Sato A."/>
            <person name="Lyhne E.K."/>
            <person name="Kogle M.E."/>
            <person name="Wiebenga A."/>
            <person name="Kun R.S."/>
            <person name="Lubbers R.J."/>
            <person name="Makela M.R."/>
            <person name="Barry K."/>
            <person name="Chovatia M."/>
            <person name="Clum A."/>
            <person name="Daum C."/>
            <person name="Haridas S."/>
            <person name="He G."/>
            <person name="LaButti K."/>
            <person name="Lipzen A."/>
            <person name="Mondo S."/>
            <person name="Riley R."/>
            <person name="Salamov A."/>
            <person name="Simmons B.A."/>
            <person name="Magnuson J.K."/>
            <person name="Henrissat B."/>
            <person name="Mortensen U.H."/>
            <person name="Larsen T.O."/>
            <person name="Devries R.P."/>
            <person name="Grigoriev I.V."/>
            <person name="Machida M."/>
            <person name="Baker S.E."/>
            <person name="Andersen M.R."/>
        </authorList>
    </citation>
    <scope>NUCLEOTIDE SEQUENCE [LARGE SCALE GENOMIC DNA]</scope>
    <source>
        <strain evidence="2 3">IBT 18842</strain>
    </source>
</reference>
<feature type="compositionally biased region" description="Basic and acidic residues" evidence="1">
    <location>
        <begin position="27"/>
        <end position="44"/>
    </location>
</feature>
<dbReference type="EMBL" id="ML742073">
    <property type="protein sequence ID" value="KAE8151353.1"/>
    <property type="molecule type" value="Genomic_DNA"/>
</dbReference>
<evidence type="ECO:0000313" key="3">
    <source>
        <dbReference type="Proteomes" id="UP000325780"/>
    </source>
</evidence>
<dbReference type="AlphaFoldDB" id="A0A5N6TY94"/>
<evidence type="ECO:0000313" key="2">
    <source>
        <dbReference type="EMBL" id="KAE8151353.1"/>
    </source>
</evidence>
<feature type="region of interest" description="Disordered" evidence="1">
    <location>
        <begin position="1"/>
        <end position="47"/>
    </location>
</feature>
<proteinExistence type="predicted"/>
<name>A0A5N6TY94_ASPAV</name>
<sequence length="111" mass="12279">MKLPTLPLLHTASGLPSPKPPRHPKRDKNPTSKGLDRQKRQRDARARRKTLLREVSCGALTLSATTGKSATSAWFVKYAGFSVWDCAAPECACCWMRGGLRLFWIGVRGEA</sequence>
<organism evidence="2 3">
    <name type="scientific">Aspergillus avenaceus</name>
    <dbReference type="NCBI Taxonomy" id="36643"/>
    <lineage>
        <taxon>Eukaryota</taxon>
        <taxon>Fungi</taxon>
        <taxon>Dikarya</taxon>
        <taxon>Ascomycota</taxon>
        <taxon>Pezizomycotina</taxon>
        <taxon>Eurotiomycetes</taxon>
        <taxon>Eurotiomycetidae</taxon>
        <taxon>Eurotiales</taxon>
        <taxon>Aspergillaceae</taxon>
        <taxon>Aspergillus</taxon>
        <taxon>Aspergillus subgen. Circumdati</taxon>
    </lineage>
</organism>
<keyword evidence="3" id="KW-1185">Reference proteome</keyword>